<feature type="transmembrane region" description="Helical" evidence="1">
    <location>
        <begin position="20"/>
        <end position="50"/>
    </location>
</feature>
<keyword evidence="1" id="KW-0472">Membrane</keyword>
<proteinExistence type="predicted"/>
<sequence>METSFLKTIRNSVKYWYIPLLVGIFFVVVAIVVFSSPAGSLMALSLLFALSFY</sequence>
<keyword evidence="1" id="KW-0812">Transmembrane</keyword>
<keyword evidence="1" id="KW-1133">Transmembrane helix</keyword>
<protein>
    <submittedName>
        <fullName evidence="2">Uncharacterized protein</fullName>
    </submittedName>
</protein>
<evidence type="ECO:0000313" key="3">
    <source>
        <dbReference type="Proteomes" id="UP000183945"/>
    </source>
</evidence>
<evidence type="ECO:0000256" key="1">
    <source>
        <dbReference type="SAM" id="Phobius"/>
    </source>
</evidence>
<accession>A0A1M5BNY7</accession>
<dbReference type="Proteomes" id="UP000183945">
    <property type="component" value="Unassembled WGS sequence"/>
</dbReference>
<dbReference type="AlphaFoldDB" id="A0A1M5BNY7"/>
<dbReference type="EMBL" id="FQVT01000001">
    <property type="protein sequence ID" value="SHF44248.1"/>
    <property type="molecule type" value="Genomic_DNA"/>
</dbReference>
<keyword evidence="3" id="KW-1185">Reference proteome</keyword>
<organism evidence="2 3">
    <name type="scientific">Salegentibacter echinorum</name>
    <dbReference type="NCBI Taxonomy" id="1073325"/>
    <lineage>
        <taxon>Bacteria</taxon>
        <taxon>Pseudomonadati</taxon>
        <taxon>Bacteroidota</taxon>
        <taxon>Flavobacteriia</taxon>
        <taxon>Flavobacteriales</taxon>
        <taxon>Flavobacteriaceae</taxon>
        <taxon>Salegentibacter</taxon>
    </lineage>
</organism>
<evidence type="ECO:0000313" key="2">
    <source>
        <dbReference type="EMBL" id="SHF44248.1"/>
    </source>
</evidence>
<dbReference type="STRING" id="1073325.SAMN05444483_101122"/>
<reference evidence="3" key="1">
    <citation type="submission" date="2016-11" db="EMBL/GenBank/DDBJ databases">
        <authorList>
            <person name="Varghese N."/>
            <person name="Submissions S."/>
        </authorList>
    </citation>
    <scope>NUCLEOTIDE SEQUENCE [LARGE SCALE GENOMIC DNA]</scope>
    <source>
        <strain evidence="3">DSM 24579</strain>
    </source>
</reference>
<name>A0A1M5BNY7_SALEC</name>
<dbReference type="RefSeq" id="WP_245812528.1">
    <property type="nucleotide sequence ID" value="NZ_FQVT01000001.1"/>
</dbReference>
<gene>
    <name evidence="2" type="ORF">SAMN05444483_101122</name>
</gene>